<dbReference type="PANTHER" id="PTHR47926:SF434">
    <property type="entry name" value="PENTATRICOPEPTIDE REPEAT SUPERFAMILY PROTEIN"/>
    <property type="match status" value="1"/>
</dbReference>
<reference evidence="4 5" key="1">
    <citation type="submission" date="2020-10" db="EMBL/GenBank/DDBJ databases">
        <title>The Coptis chinensis genome and diversification of protoberbering-type alkaloids.</title>
        <authorList>
            <person name="Wang B."/>
            <person name="Shu S."/>
            <person name="Song C."/>
            <person name="Liu Y."/>
        </authorList>
    </citation>
    <scope>NUCLEOTIDE SEQUENCE [LARGE SCALE GENOMIC DNA]</scope>
    <source>
        <strain evidence="4">HL-2020</strain>
        <tissue evidence="4">Leaf</tissue>
    </source>
</reference>
<dbReference type="GO" id="GO:0009451">
    <property type="term" value="P:RNA modification"/>
    <property type="evidence" value="ECO:0007669"/>
    <property type="project" value="InterPro"/>
</dbReference>
<dbReference type="InterPro" id="IPR046849">
    <property type="entry name" value="E2_motif"/>
</dbReference>
<dbReference type="GO" id="GO:0003723">
    <property type="term" value="F:RNA binding"/>
    <property type="evidence" value="ECO:0007669"/>
    <property type="project" value="InterPro"/>
</dbReference>
<dbReference type="PANTHER" id="PTHR47926">
    <property type="entry name" value="PENTATRICOPEPTIDE REPEAT-CONTAINING PROTEIN"/>
    <property type="match status" value="1"/>
</dbReference>
<dbReference type="GO" id="GO:0099402">
    <property type="term" value="P:plant organ development"/>
    <property type="evidence" value="ECO:0007669"/>
    <property type="project" value="UniProtKB-ARBA"/>
</dbReference>
<dbReference type="InterPro" id="IPR002885">
    <property type="entry name" value="PPR_rpt"/>
</dbReference>
<evidence type="ECO:0000256" key="1">
    <source>
        <dbReference type="ARBA" id="ARBA00022737"/>
    </source>
</evidence>
<sequence>MHNRVLLMHVKCCMMMDGKRLFDEMPVRNVVSWNIIIGGLVDCGDYEVAFDLFFILWRECGDAGTRMFNTVIKACAGLGRGNVGRQLHSNALKMGINEDVFVSCGLINMYGKCGAQLAFDEMPEKALVGWNTLISGYLHNGYIEKALNLHFERVKQAHAGLVRNGFGSDLESNTALVDFYGKWGKIKDARHVFDRTPCKNLASWNAMIAGYSHHSRGIEAVLVFEQMVREGMAPDHVTFLTVLSACAHSGLSDRGWEIFESMSRECKVKPRAMHYACMVELLSREGLLDEAVALIREAPFRPTENMWAALLNACRVHKNLELGKFAAERLYGMEPEKLSNYVVLMNIYNSSGRLEEAAVVVQTCSWIDVKKQAHCFHSGDKSHAQTDEIYQKLDKMMLEIAKHGYLPTNKSLLPDVEKQEEWISFYHSEKLAIAFGLISTSASTSLQIVQSHRICSDCHNVIKFIAMISRREIVVRDASRFHHFKDGNCSCGGYW</sequence>
<dbReference type="FunFam" id="1.25.40.10:FF:000158">
    <property type="entry name" value="pentatricopeptide repeat-containing protein At2g33680"/>
    <property type="match status" value="1"/>
</dbReference>
<dbReference type="AlphaFoldDB" id="A0A835LAU7"/>
<name>A0A835LAU7_9MAGN</name>
<dbReference type="EMBL" id="JADFTS010000009">
    <property type="protein sequence ID" value="KAF9588548.1"/>
    <property type="molecule type" value="Genomic_DNA"/>
</dbReference>
<feature type="domain" description="DYW" evidence="3">
    <location>
        <begin position="404"/>
        <end position="495"/>
    </location>
</feature>
<keyword evidence="5" id="KW-1185">Reference proteome</keyword>
<evidence type="ECO:0000259" key="3">
    <source>
        <dbReference type="Pfam" id="PF14432"/>
    </source>
</evidence>
<dbReference type="Pfam" id="PF13041">
    <property type="entry name" value="PPR_2"/>
    <property type="match status" value="1"/>
</dbReference>
<dbReference type="Pfam" id="PF01535">
    <property type="entry name" value="PPR"/>
    <property type="match status" value="3"/>
</dbReference>
<dbReference type="Pfam" id="PF20431">
    <property type="entry name" value="E_motif"/>
    <property type="match status" value="1"/>
</dbReference>
<dbReference type="Pfam" id="PF20430">
    <property type="entry name" value="Eplus_motif"/>
    <property type="match status" value="1"/>
</dbReference>
<dbReference type="Proteomes" id="UP000631114">
    <property type="component" value="Unassembled WGS sequence"/>
</dbReference>
<dbReference type="PROSITE" id="PS51375">
    <property type="entry name" value="PPR"/>
    <property type="match status" value="2"/>
</dbReference>
<dbReference type="Pfam" id="PF14432">
    <property type="entry name" value="DYW_deaminase"/>
    <property type="match status" value="1"/>
</dbReference>
<dbReference type="InterPro" id="IPR046848">
    <property type="entry name" value="E_motif"/>
</dbReference>
<dbReference type="Gene3D" id="1.25.40.10">
    <property type="entry name" value="Tetratricopeptide repeat domain"/>
    <property type="match status" value="3"/>
</dbReference>
<proteinExistence type="predicted"/>
<evidence type="ECO:0000313" key="5">
    <source>
        <dbReference type="Proteomes" id="UP000631114"/>
    </source>
</evidence>
<organism evidence="4 5">
    <name type="scientific">Coptis chinensis</name>
    <dbReference type="NCBI Taxonomy" id="261450"/>
    <lineage>
        <taxon>Eukaryota</taxon>
        <taxon>Viridiplantae</taxon>
        <taxon>Streptophyta</taxon>
        <taxon>Embryophyta</taxon>
        <taxon>Tracheophyta</taxon>
        <taxon>Spermatophyta</taxon>
        <taxon>Magnoliopsida</taxon>
        <taxon>Ranunculales</taxon>
        <taxon>Ranunculaceae</taxon>
        <taxon>Coptidoideae</taxon>
        <taxon>Coptis</taxon>
    </lineage>
</organism>
<dbReference type="InterPro" id="IPR046960">
    <property type="entry name" value="PPR_At4g14850-like_plant"/>
</dbReference>
<comment type="caution">
    <text evidence="4">The sequence shown here is derived from an EMBL/GenBank/DDBJ whole genome shotgun (WGS) entry which is preliminary data.</text>
</comment>
<dbReference type="OrthoDB" id="185373at2759"/>
<dbReference type="InterPro" id="IPR032867">
    <property type="entry name" value="DYW_dom"/>
</dbReference>
<dbReference type="InterPro" id="IPR011990">
    <property type="entry name" value="TPR-like_helical_dom_sf"/>
</dbReference>
<protein>
    <recommendedName>
        <fullName evidence="3">DYW domain-containing protein</fullName>
    </recommendedName>
</protein>
<feature type="repeat" description="PPR" evidence="2">
    <location>
        <begin position="235"/>
        <end position="265"/>
    </location>
</feature>
<dbReference type="GO" id="GO:0008270">
    <property type="term" value="F:zinc ion binding"/>
    <property type="evidence" value="ECO:0007669"/>
    <property type="project" value="InterPro"/>
</dbReference>
<dbReference type="NCBIfam" id="TIGR00756">
    <property type="entry name" value="PPR"/>
    <property type="match status" value="2"/>
</dbReference>
<evidence type="ECO:0000256" key="2">
    <source>
        <dbReference type="PROSITE-ProRule" id="PRU00708"/>
    </source>
</evidence>
<keyword evidence="1" id="KW-0677">Repeat</keyword>
<gene>
    <name evidence="4" type="ORF">IFM89_013042</name>
</gene>
<accession>A0A835LAU7</accession>
<feature type="repeat" description="PPR" evidence="2">
    <location>
        <begin position="200"/>
        <end position="234"/>
    </location>
</feature>
<evidence type="ECO:0000313" key="4">
    <source>
        <dbReference type="EMBL" id="KAF9588548.1"/>
    </source>
</evidence>